<dbReference type="InterPro" id="IPR001356">
    <property type="entry name" value="HD"/>
</dbReference>
<accession>A0ABR2WY39</accession>
<evidence type="ECO:0000256" key="4">
    <source>
        <dbReference type="PROSITE-ProRule" id="PRU00108"/>
    </source>
</evidence>
<dbReference type="SUPFAM" id="SSF46689">
    <property type="entry name" value="Homeodomain-like"/>
    <property type="match status" value="1"/>
</dbReference>
<sequence length="276" mass="32016">MSTPDNTTLTNAWVNTKAEEFSLLKPSKPKRKLRRRTSKEQLTALDEFFQTNKRPNTAAKEKLALELEMNPRTIQIWFQNRRQALKKKKLEPLIVPRDPQSDDEKKDRKRKRDYTVLKLNYKLPKPAQISWHYEPTTYPETIHGLPNLPRGSPPVTPPASESPEHFLSAPAFSSQTPSEIITLPSLKAFKDHPLPRIEIPRLSPCYPPTVRRSSDPSSPTDSENSLPHEDNQIFQLPPLRTLPFQPFSHHDNLYVTNLPPKTMEARNWIHPRDYRL</sequence>
<evidence type="ECO:0000313" key="9">
    <source>
        <dbReference type="Proteomes" id="UP001479436"/>
    </source>
</evidence>
<keyword evidence="1 4" id="KW-0238">DNA-binding</keyword>
<feature type="domain" description="Homeobox" evidence="7">
    <location>
        <begin position="28"/>
        <end position="88"/>
    </location>
</feature>
<evidence type="ECO:0000259" key="7">
    <source>
        <dbReference type="PROSITE" id="PS50071"/>
    </source>
</evidence>
<evidence type="ECO:0000256" key="6">
    <source>
        <dbReference type="SAM" id="MobiDB-lite"/>
    </source>
</evidence>
<dbReference type="PANTHER" id="PTHR24327:SF41">
    <property type="entry name" value="BRAIN-SPECIFIC HOMEOBOX PROTEIN"/>
    <property type="match status" value="1"/>
</dbReference>
<dbReference type="InterPro" id="IPR050460">
    <property type="entry name" value="Distal-less_Homeobox_TF"/>
</dbReference>
<dbReference type="CDD" id="cd00086">
    <property type="entry name" value="homeodomain"/>
    <property type="match status" value="1"/>
</dbReference>
<keyword evidence="2 4" id="KW-0371">Homeobox</keyword>
<dbReference type="Proteomes" id="UP001479436">
    <property type="component" value="Unassembled WGS sequence"/>
</dbReference>
<comment type="caution">
    <text evidence="8">The sequence shown here is derived from an EMBL/GenBank/DDBJ whole genome shotgun (WGS) entry which is preliminary data.</text>
</comment>
<comment type="subcellular location">
    <subcellularLocation>
        <location evidence="4 5">Nucleus</location>
    </subcellularLocation>
</comment>
<organism evidence="8 9">
    <name type="scientific">Basidiobolus ranarum</name>
    <dbReference type="NCBI Taxonomy" id="34480"/>
    <lineage>
        <taxon>Eukaryota</taxon>
        <taxon>Fungi</taxon>
        <taxon>Fungi incertae sedis</taxon>
        <taxon>Zoopagomycota</taxon>
        <taxon>Entomophthoromycotina</taxon>
        <taxon>Basidiobolomycetes</taxon>
        <taxon>Basidiobolales</taxon>
        <taxon>Basidiobolaceae</taxon>
        <taxon>Basidiobolus</taxon>
    </lineage>
</organism>
<dbReference type="PROSITE" id="PS50071">
    <property type="entry name" value="HOMEOBOX_2"/>
    <property type="match status" value="1"/>
</dbReference>
<evidence type="ECO:0000313" key="8">
    <source>
        <dbReference type="EMBL" id="KAK9766453.1"/>
    </source>
</evidence>
<keyword evidence="3 4" id="KW-0539">Nucleus</keyword>
<dbReference type="PANTHER" id="PTHR24327">
    <property type="entry name" value="HOMEOBOX PROTEIN"/>
    <property type="match status" value="1"/>
</dbReference>
<dbReference type="InterPro" id="IPR017970">
    <property type="entry name" value="Homeobox_CS"/>
</dbReference>
<feature type="region of interest" description="Disordered" evidence="6">
    <location>
        <begin position="200"/>
        <end position="229"/>
    </location>
</feature>
<evidence type="ECO:0000256" key="3">
    <source>
        <dbReference type="ARBA" id="ARBA00023242"/>
    </source>
</evidence>
<evidence type="ECO:0000256" key="5">
    <source>
        <dbReference type="RuleBase" id="RU000682"/>
    </source>
</evidence>
<proteinExistence type="predicted"/>
<feature type="region of interest" description="Disordered" evidence="6">
    <location>
        <begin position="89"/>
        <end position="111"/>
    </location>
</feature>
<feature type="DNA-binding region" description="Homeobox" evidence="4">
    <location>
        <begin position="30"/>
        <end position="89"/>
    </location>
</feature>
<reference evidence="8 9" key="1">
    <citation type="submission" date="2023-04" db="EMBL/GenBank/DDBJ databases">
        <title>Genome of Basidiobolus ranarum AG-B5.</title>
        <authorList>
            <person name="Stajich J.E."/>
            <person name="Carter-House D."/>
            <person name="Gryganskyi A."/>
        </authorList>
    </citation>
    <scope>NUCLEOTIDE SEQUENCE [LARGE SCALE GENOMIC DNA]</scope>
    <source>
        <strain evidence="8 9">AG-B5</strain>
    </source>
</reference>
<evidence type="ECO:0000256" key="2">
    <source>
        <dbReference type="ARBA" id="ARBA00023155"/>
    </source>
</evidence>
<gene>
    <name evidence="8" type="ORF">K7432_004435</name>
</gene>
<dbReference type="SMART" id="SM00389">
    <property type="entry name" value="HOX"/>
    <property type="match status" value="1"/>
</dbReference>
<dbReference type="Pfam" id="PF00046">
    <property type="entry name" value="Homeodomain"/>
    <property type="match status" value="1"/>
</dbReference>
<dbReference type="Gene3D" id="1.10.10.60">
    <property type="entry name" value="Homeodomain-like"/>
    <property type="match status" value="1"/>
</dbReference>
<keyword evidence="9" id="KW-1185">Reference proteome</keyword>
<evidence type="ECO:0000256" key="1">
    <source>
        <dbReference type="ARBA" id="ARBA00023125"/>
    </source>
</evidence>
<dbReference type="InterPro" id="IPR009057">
    <property type="entry name" value="Homeodomain-like_sf"/>
</dbReference>
<name>A0ABR2WY39_9FUNG</name>
<dbReference type="EMBL" id="JASJQH010000153">
    <property type="protein sequence ID" value="KAK9766453.1"/>
    <property type="molecule type" value="Genomic_DNA"/>
</dbReference>
<protein>
    <recommendedName>
        <fullName evidence="7">Homeobox domain-containing protein</fullName>
    </recommendedName>
</protein>
<feature type="compositionally biased region" description="Low complexity" evidence="6">
    <location>
        <begin position="208"/>
        <end position="222"/>
    </location>
</feature>
<dbReference type="PROSITE" id="PS00027">
    <property type="entry name" value="HOMEOBOX_1"/>
    <property type="match status" value="1"/>
</dbReference>